<dbReference type="Pfam" id="PF07883">
    <property type="entry name" value="Cupin_2"/>
    <property type="match status" value="1"/>
</dbReference>
<protein>
    <submittedName>
        <fullName evidence="3">Uncharacterized conserved protein, cupin superfamily</fullName>
    </submittedName>
</protein>
<dbReference type="Proteomes" id="UP000199630">
    <property type="component" value="Unassembled WGS sequence"/>
</dbReference>
<dbReference type="GO" id="GO:0046872">
    <property type="term" value="F:metal ion binding"/>
    <property type="evidence" value="ECO:0007669"/>
    <property type="project" value="UniProtKB-KW"/>
</dbReference>
<dbReference type="InterPro" id="IPR011051">
    <property type="entry name" value="RmlC_Cupin_sf"/>
</dbReference>
<sequence length="166" mass="18148">MTSRTKKIDISAIPAKTGTLYPPPHHTGTRDRVKRALGDQAGLTQFGVNMTTLPPGCASALPHWHEKEDEFVYILAGHPTLVYGDSEERLAPGDCAGFKAGEEIGHCLRNDTESDVVVLEVGSRKDGERAFYPGLDLMADTASANFYHHLDGTPYEDIRRRGPGED</sequence>
<dbReference type="CDD" id="cd02224">
    <property type="entry name" value="cupin_SPO2919-like"/>
    <property type="match status" value="1"/>
</dbReference>
<evidence type="ECO:0000313" key="4">
    <source>
        <dbReference type="Proteomes" id="UP000199630"/>
    </source>
</evidence>
<gene>
    <name evidence="3" type="ORF">SAMN04487991_1688</name>
</gene>
<organism evidence="3 4">
    <name type="scientific">Celeribacter neptunius</name>
    <dbReference type="NCBI Taxonomy" id="588602"/>
    <lineage>
        <taxon>Bacteria</taxon>
        <taxon>Pseudomonadati</taxon>
        <taxon>Pseudomonadota</taxon>
        <taxon>Alphaproteobacteria</taxon>
        <taxon>Rhodobacterales</taxon>
        <taxon>Roseobacteraceae</taxon>
        <taxon>Celeribacter</taxon>
    </lineage>
</organism>
<dbReference type="Gene3D" id="2.60.120.10">
    <property type="entry name" value="Jelly Rolls"/>
    <property type="match status" value="1"/>
</dbReference>
<dbReference type="EMBL" id="FORH01000002">
    <property type="protein sequence ID" value="SFJ21172.1"/>
    <property type="molecule type" value="Genomic_DNA"/>
</dbReference>
<evidence type="ECO:0000259" key="2">
    <source>
        <dbReference type="Pfam" id="PF07883"/>
    </source>
</evidence>
<proteinExistence type="predicted"/>
<evidence type="ECO:0000256" key="1">
    <source>
        <dbReference type="ARBA" id="ARBA00022723"/>
    </source>
</evidence>
<dbReference type="AlphaFoldDB" id="A0A1I3PI58"/>
<feature type="domain" description="Cupin type-2" evidence="2">
    <location>
        <begin position="50"/>
        <end position="121"/>
    </location>
</feature>
<dbReference type="SUPFAM" id="SSF51182">
    <property type="entry name" value="RmlC-like cupins"/>
    <property type="match status" value="1"/>
</dbReference>
<keyword evidence="4" id="KW-1185">Reference proteome</keyword>
<dbReference type="STRING" id="588602.SAMN04487991_1688"/>
<dbReference type="InterPro" id="IPR051610">
    <property type="entry name" value="GPI/OXD"/>
</dbReference>
<evidence type="ECO:0000313" key="3">
    <source>
        <dbReference type="EMBL" id="SFJ21172.1"/>
    </source>
</evidence>
<dbReference type="InterPro" id="IPR014710">
    <property type="entry name" value="RmlC-like_jellyroll"/>
</dbReference>
<dbReference type="PANTHER" id="PTHR35848:SF9">
    <property type="entry name" value="SLL1358 PROTEIN"/>
    <property type="match status" value="1"/>
</dbReference>
<dbReference type="InterPro" id="IPR013096">
    <property type="entry name" value="Cupin_2"/>
</dbReference>
<dbReference type="RefSeq" id="WP_090059934.1">
    <property type="nucleotide sequence ID" value="NZ_FORH01000002.1"/>
</dbReference>
<keyword evidence="1" id="KW-0479">Metal-binding</keyword>
<accession>A0A1I3PI58</accession>
<dbReference type="OrthoDB" id="5290459at2"/>
<name>A0A1I3PI58_9RHOB</name>
<dbReference type="PANTHER" id="PTHR35848">
    <property type="entry name" value="OXALATE-BINDING PROTEIN"/>
    <property type="match status" value="1"/>
</dbReference>
<reference evidence="4" key="1">
    <citation type="submission" date="2016-10" db="EMBL/GenBank/DDBJ databases">
        <authorList>
            <person name="Varghese N."/>
            <person name="Submissions S."/>
        </authorList>
    </citation>
    <scope>NUCLEOTIDE SEQUENCE [LARGE SCALE GENOMIC DNA]</scope>
    <source>
        <strain evidence="4">DSM 26471</strain>
    </source>
</reference>